<feature type="signal peptide" evidence="2">
    <location>
        <begin position="1"/>
        <end position="21"/>
    </location>
</feature>
<dbReference type="Proteomes" id="UP000198287">
    <property type="component" value="Unassembled WGS sequence"/>
</dbReference>
<protein>
    <submittedName>
        <fullName evidence="3">Uncharacterized protein</fullName>
    </submittedName>
</protein>
<keyword evidence="1" id="KW-0472">Membrane</keyword>
<sequence>MLKLYPVGLILTILYEGVVSGARIDTNYDVGLPKHLLQDVENCDIQIVNDAMSSNYFAFLSNSLLPTTVQFAMIYHETQNFSTIDNFILNMFKSRPAPNKISIWVSNLLLYAKENNGYARRQGHFTRWLELSTGYHYAFHCHKCDYNKIESYDWNFLRSTKHVYLVVPTRMKLFELLAILGIEDKNCVDKYGNNILKDYTKLVFPPKTWAGKYFSLHQHNEPRNKHLPTSSINPFNRESSVLIPLYLAVVAVTTGTNSSLDLEDYYGYPKINIETGVINSFENAEDSEYTFAETFLFLSCYAESYLSFKFYLTPFRPTLWLGLITSFVITLIVISLQA</sequence>
<accession>A0A226DV27</accession>
<evidence type="ECO:0000313" key="4">
    <source>
        <dbReference type="Proteomes" id="UP000198287"/>
    </source>
</evidence>
<evidence type="ECO:0000256" key="2">
    <source>
        <dbReference type="SAM" id="SignalP"/>
    </source>
</evidence>
<name>A0A226DV27_FOLCA</name>
<dbReference type="AlphaFoldDB" id="A0A226DV27"/>
<comment type="caution">
    <text evidence="3">The sequence shown here is derived from an EMBL/GenBank/DDBJ whole genome shotgun (WGS) entry which is preliminary data.</text>
</comment>
<evidence type="ECO:0000256" key="1">
    <source>
        <dbReference type="SAM" id="Phobius"/>
    </source>
</evidence>
<keyword evidence="1" id="KW-1133">Transmembrane helix</keyword>
<proteinExistence type="predicted"/>
<gene>
    <name evidence="3" type="ORF">Fcan01_16292</name>
</gene>
<feature type="chain" id="PRO_5012217700" evidence="2">
    <location>
        <begin position="22"/>
        <end position="338"/>
    </location>
</feature>
<keyword evidence="1" id="KW-0812">Transmembrane</keyword>
<keyword evidence="4" id="KW-1185">Reference proteome</keyword>
<feature type="transmembrane region" description="Helical" evidence="1">
    <location>
        <begin position="318"/>
        <end position="336"/>
    </location>
</feature>
<keyword evidence="2" id="KW-0732">Signal</keyword>
<evidence type="ECO:0000313" key="3">
    <source>
        <dbReference type="EMBL" id="OXA49069.1"/>
    </source>
</evidence>
<reference evidence="3 4" key="1">
    <citation type="submission" date="2015-12" db="EMBL/GenBank/DDBJ databases">
        <title>The genome of Folsomia candida.</title>
        <authorList>
            <person name="Faddeeva A."/>
            <person name="Derks M.F."/>
            <person name="Anvar Y."/>
            <person name="Smit S."/>
            <person name="Van Straalen N."/>
            <person name="Roelofs D."/>
        </authorList>
    </citation>
    <scope>NUCLEOTIDE SEQUENCE [LARGE SCALE GENOMIC DNA]</scope>
    <source>
        <strain evidence="3 4">VU population</strain>
        <tissue evidence="3">Whole body</tissue>
    </source>
</reference>
<organism evidence="3 4">
    <name type="scientific">Folsomia candida</name>
    <name type="common">Springtail</name>
    <dbReference type="NCBI Taxonomy" id="158441"/>
    <lineage>
        <taxon>Eukaryota</taxon>
        <taxon>Metazoa</taxon>
        <taxon>Ecdysozoa</taxon>
        <taxon>Arthropoda</taxon>
        <taxon>Hexapoda</taxon>
        <taxon>Collembola</taxon>
        <taxon>Entomobryomorpha</taxon>
        <taxon>Isotomoidea</taxon>
        <taxon>Isotomidae</taxon>
        <taxon>Proisotominae</taxon>
        <taxon>Folsomia</taxon>
    </lineage>
</organism>
<dbReference type="EMBL" id="LNIX01000011">
    <property type="protein sequence ID" value="OXA49069.1"/>
    <property type="molecule type" value="Genomic_DNA"/>
</dbReference>